<keyword evidence="4" id="KW-1185">Reference proteome</keyword>
<dbReference type="InterPro" id="IPR002931">
    <property type="entry name" value="Transglutaminase-like"/>
</dbReference>
<feature type="domain" description="Transglutaminase-like" evidence="2">
    <location>
        <begin position="106"/>
        <end position="173"/>
    </location>
</feature>
<evidence type="ECO:0000313" key="4">
    <source>
        <dbReference type="Proteomes" id="UP000249518"/>
    </source>
</evidence>
<dbReference type="SUPFAM" id="SSF54001">
    <property type="entry name" value="Cysteine proteinases"/>
    <property type="match status" value="1"/>
</dbReference>
<gene>
    <name evidence="3" type="ORF">B0I10_105118</name>
</gene>
<dbReference type="GO" id="GO:0005737">
    <property type="term" value="C:cytoplasm"/>
    <property type="evidence" value="ECO:0007669"/>
    <property type="project" value="TreeGrafter"/>
</dbReference>
<reference evidence="3 4" key="1">
    <citation type="submission" date="2018-06" db="EMBL/GenBank/DDBJ databases">
        <title>Genomic Encyclopedia of Type Strains, Phase III (KMG-III): the genomes of soil and plant-associated and newly described type strains.</title>
        <authorList>
            <person name="Whitman W."/>
        </authorList>
    </citation>
    <scope>NUCLEOTIDE SEQUENCE [LARGE SCALE GENOMIC DNA]</scope>
    <source>
        <strain evidence="3 4">CGMCC 1.12504</strain>
    </source>
</reference>
<dbReference type="AlphaFoldDB" id="A0A328WQA9"/>
<keyword evidence="1" id="KW-0732">Signal</keyword>
<dbReference type="SMART" id="SM00460">
    <property type="entry name" value="TGc"/>
    <property type="match status" value="1"/>
</dbReference>
<feature type="chain" id="PRO_5016442611" evidence="1">
    <location>
        <begin position="20"/>
        <end position="322"/>
    </location>
</feature>
<accession>A0A328WQA9</accession>
<comment type="caution">
    <text evidence="3">The sequence shown here is derived from an EMBL/GenBank/DDBJ whole genome shotgun (WGS) entry which is preliminary data.</text>
</comment>
<name>A0A328WQA9_9FLAO</name>
<sequence>MIIKNITILFLIIFSSITAQEIHPVDKKVLDYPKSFSSIDKLADKIQSDFTTDYDKARAVYVWIANSVTYDMKLAQYPTTDVIKYESKEQFDQKVEELKQKRINQAFRSRKGVCQHFTELYHEIAERVGLKMQSISGFGRVSPNQIGVSSKPLNHTWNAVFADNRWILLDATWGSGFAESSSSKFSKRYSDFYFDTPEQLFFMKHFPEDGKWLDKTLNRDWFENLPLHYFPFPEKGIELLDNKGVLQAVDGQKLTFKLKNLTQTENILFEGKPNQIIPFKHTILEDNVVEFEIIYKKQYGRFITIYLENITFVTFKVLPTKK</sequence>
<dbReference type="RefSeq" id="WP_112085700.1">
    <property type="nucleotide sequence ID" value="NZ_QLSV01000005.1"/>
</dbReference>
<evidence type="ECO:0000256" key="1">
    <source>
        <dbReference type="SAM" id="SignalP"/>
    </source>
</evidence>
<dbReference type="PANTHER" id="PTHR46333">
    <property type="entry name" value="CYTOKINESIS PROTEIN 3"/>
    <property type="match status" value="1"/>
</dbReference>
<evidence type="ECO:0000313" key="3">
    <source>
        <dbReference type="EMBL" id="RAR48510.1"/>
    </source>
</evidence>
<dbReference type="Gene3D" id="3.10.620.30">
    <property type="match status" value="1"/>
</dbReference>
<dbReference type="PANTHER" id="PTHR46333:SF2">
    <property type="entry name" value="CYTOKINESIS PROTEIN 3"/>
    <property type="match status" value="1"/>
</dbReference>
<feature type="signal peptide" evidence="1">
    <location>
        <begin position="1"/>
        <end position="19"/>
    </location>
</feature>
<dbReference type="Pfam" id="PF01841">
    <property type="entry name" value="Transglut_core"/>
    <property type="match status" value="1"/>
</dbReference>
<dbReference type="EMBL" id="QLSV01000005">
    <property type="protein sequence ID" value="RAR48510.1"/>
    <property type="molecule type" value="Genomic_DNA"/>
</dbReference>
<protein>
    <submittedName>
        <fullName evidence="3">Transglutaminase superfamily protein</fullName>
    </submittedName>
</protein>
<proteinExistence type="predicted"/>
<dbReference type="InterPro" id="IPR038765">
    <property type="entry name" value="Papain-like_cys_pep_sf"/>
</dbReference>
<dbReference type="InterPro" id="IPR052557">
    <property type="entry name" value="CAP/Cytokinesis_protein"/>
</dbReference>
<evidence type="ECO:0000259" key="2">
    <source>
        <dbReference type="SMART" id="SM00460"/>
    </source>
</evidence>
<dbReference type="Proteomes" id="UP000249518">
    <property type="component" value="Unassembled WGS sequence"/>
</dbReference>
<organism evidence="3 4">
    <name type="scientific">Flavobacterium lacus</name>
    <dbReference type="NCBI Taxonomy" id="1353778"/>
    <lineage>
        <taxon>Bacteria</taxon>
        <taxon>Pseudomonadati</taxon>
        <taxon>Bacteroidota</taxon>
        <taxon>Flavobacteriia</taxon>
        <taxon>Flavobacteriales</taxon>
        <taxon>Flavobacteriaceae</taxon>
        <taxon>Flavobacterium</taxon>
    </lineage>
</organism>
<dbReference type="OrthoDB" id="9788327at2"/>